<gene>
    <name evidence="3" type="ORF">VaNZ11_012464</name>
</gene>
<dbReference type="Pfam" id="PF07707">
    <property type="entry name" value="BACK"/>
    <property type="match status" value="1"/>
</dbReference>
<organism evidence="3 4">
    <name type="scientific">Volvox africanus</name>
    <dbReference type="NCBI Taxonomy" id="51714"/>
    <lineage>
        <taxon>Eukaryota</taxon>
        <taxon>Viridiplantae</taxon>
        <taxon>Chlorophyta</taxon>
        <taxon>core chlorophytes</taxon>
        <taxon>Chlorophyceae</taxon>
        <taxon>CS clade</taxon>
        <taxon>Chlamydomonadales</taxon>
        <taxon>Volvocaceae</taxon>
        <taxon>Volvox</taxon>
    </lineage>
</organism>
<sequence length="785" mass="82189">MKSVGNEHVAKQLASLYSSEEDSDCVVVFCLKASSLQDASATTTGKPLLKRQRVGESSISFNNGGRGDVIIVGDALPGHQLVLRFASEHFGSQLKQWDAKKSRNGTCEQSGPAAATVDGRPVLRVNLSHEGEEPSARTAIRYAYTGDVQTASIREALEVRRQAVNLRIKGCAAACMEIVKAKLVEATNTAVINNYMAVMDGDASPTRGGSGVGTSAMGTAVTRSQPAPLPRLPSHPVLELYACESLWPDLAHEPEFESILKSAKPQLVHHFDNVLQTLNTRSLCQQFLQLPPTAVEVLLESDDFGTDSESSVLLLLATWMEANHATTDIRTCERLCRQVRLLQLSRPYLSSILPVLALDFETCTIGGPPQPTIAAAGAASGAPVPSLTANTASTVAGAANAGLNNGPAACSSSSVAAAAAPAPAAWFPVRGAEAAFICSLATAQPPLRDALLAAGRKLYDMTLPWYSLRRRRQCLPATGLVYHWRIAEQDLAQALATLQPGGLCCTTGTFRGDSDFNYVVAGGFEWWPSIEYRHGAAEANLGLYSRLPVVYQVPGSRFTGPKPAVAIVAGVDVDLSVHHWHHEAFVDDGVYFSTSKDIWPVGGGRGANVLALRQLQPLTSAAATDVCSKGAGGGFSGVASLAAWSEYVRDGEVAGKLTLLQPSIEHRHGAAEANLGLHSRLPGVYQVPGSCFTGAKPALATVAGANANLSVPLWNRPGFMDDGAGTSKAACPAGGSCGANVLTSRQLPPQPTSAATADVRSTKGTGGGSSGVAPLAAWSTCGIGR</sequence>
<evidence type="ECO:0000259" key="2">
    <source>
        <dbReference type="Pfam" id="PF07707"/>
    </source>
</evidence>
<proteinExistence type="predicted"/>
<comment type="caution">
    <text evidence="3">The sequence shown here is derived from an EMBL/GenBank/DDBJ whole genome shotgun (WGS) entry which is preliminary data.</text>
</comment>
<dbReference type="EMBL" id="BSDZ01000079">
    <property type="protein sequence ID" value="GLI68124.1"/>
    <property type="molecule type" value="Genomic_DNA"/>
</dbReference>
<keyword evidence="4" id="KW-1185">Reference proteome</keyword>
<dbReference type="Proteomes" id="UP001165090">
    <property type="component" value="Unassembled WGS sequence"/>
</dbReference>
<feature type="domain" description="BACK" evidence="2">
    <location>
        <begin position="251"/>
        <end position="352"/>
    </location>
</feature>
<name>A0ABQ5SEN3_9CHLO</name>
<dbReference type="Gene3D" id="3.30.710.10">
    <property type="entry name" value="Potassium Channel Kv1.1, Chain A"/>
    <property type="match status" value="1"/>
</dbReference>
<dbReference type="InterPro" id="IPR011705">
    <property type="entry name" value="BACK"/>
</dbReference>
<dbReference type="PANTHER" id="PTHR24410">
    <property type="entry name" value="HL07962P-RELATED"/>
    <property type="match status" value="1"/>
</dbReference>
<evidence type="ECO:0000256" key="1">
    <source>
        <dbReference type="SAM" id="MobiDB-lite"/>
    </source>
</evidence>
<dbReference type="InterPro" id="IPR011333">
    <property type="entry name" value="SKP1/BTB/POZ_sf"/>
</dbReference>
<protein>
    <recommendedName>
        <fullName evidence="2">BACK domain-containing protein</fullName>
    </recommendedName>
</protein>
<dbReference type="PANTHER" id="PTHR24410:SF23">
    <property type="entry name" value="BTB DOMAIN-CONTAINING PROTEIN-RELATED"/>
    <property type="match status" value="1"/>
</dbReference>
<evidence type="ECO:0000313" key="3">
    <source>
        <dbReference type="EMBL" id="GLI68124.1"/>
    </source>
</evidence>
<evidence type="ECO:0000313" key="4">
    <source>
        <dbReference type="Proteomes" id="UP001165090"/>
    </source>
</evidence>
<dbReference type="InterPro" id="IPR051481">
    <property type="entry name" value="BTB-POZ/Galectin-3-binding"/>
</dbReference>
<accession>A0ABQ5SEN3</accession>
<feature type="region of interest" description="Disordered" evidence="1">
    <location>
        <begin position="744"/>
        <end position="771"/>
    </location>
</feature>
<reference evidence="3 4" key="1">
    <citation type="journal article" date="2023" name="IScience">
        <title>Expanded male sex-determining region conserved during the evolution of homothallism in the green alga Volvox.</title>
        <authorList>
            <person name="Yamamoto K."/>
            <person name="Matsuzaki R."/>
            <person name="Mahakham W."/>
            <person name="Heman W."/>
            <person name="Sekimoto H."/>
            <person name="Kawachi M."/>
            <person name="Minakuchi Y."/>
            <person name="Toyoda A."/>
            <person name="Nozaki H."/>
        </authorList>
    </citation>
    <scope>NUCLEOTIDE SEQUENCE [LARGE SCALE GENOMIC DNA]</scope>
    <source>
        <strain evidence="3 4">NIES-4468</strain>
    </source>
</reference>
<feature type="compositionally biased region" description="Polar residues" evidence="1">
    <location>
        <begin position="744"/>
        <end position="755"/>
    </location>
</feature>
<dbReference type="Gene3D" id="1.25.40.420">
    <property type="match status" value="1"/>
</dbReference>